<evidence type="ECO:0000256" key="1">
    <source>
        <dbReference type="ARBA" id="ARBA00012282"/>
    </source>
</evidence>
<dbReference type="SUPFAM" id="SSF158472">
    <property type="entry name" value="HAMP domain-like"/>
    <property type="match status" value="1"/>
</dbReference>
<evidence type="ECO:0000313" key="8">
    <source>
        <dbReference type="Proteomes" id="UP000198505"/>
    </source>
</evidence>
<dbReference type="EMBL" id="FOGS01000015">
    <property type="protein sequence ID" value="SES33700.1"/>
    <property type="molecule type" value="Genomic_DNA"/>
</dbReference>
<dbReference type="SUPFAM" id="SSF55073">
    <property type="entry name" value="Nucleotide cyclase"/>
    <property type="match status" value="1"/>
</dbReference>
<dbReference type="PROSITE" id="PS50883">
    <property type="entry name" value="EAL"/>
    <property type="match status" value="1"/>
</dbReference>
<keyword evidence="8" id="KW-1185">Reference proteome</keyword>
<evidence type="ECO:0000259" key="6">
    <source>
        <dbReference type="PROSITE" id="PS50887"/>
    </source>
</evidence>
<dbReference type="PANTHER" id="PTHR33121:SF71">
    <property type="entry name" value="OXYGEN SENSOR PROTEIN DOSP"/>
    <property type="match status" value="1"/>
</dbReference>
<dbReference type="InterPro" id="IPR000160">
    <property type="entry name" value="GGDEF_dom"/>
</dbReference>
<reference evidence="8" key="1">
    <citation type="submission" date="2016-10" db="EMBL/GenBank/DDBJ databases">
        <authorList>
            <person name="Varghese N."/>
            <person name="Submissions S."/>
        </authorList>
    </citation>
    <scope>NUCLEOTIDE SEQUENCE [LARGE SCALE GENOMIC DNA]</scope>
    <source>
        <strain evidence="8">CGMCC 1.6495</strain>
    </source>
</reference>
<dbReference type="Pfam" id="PF00563">
    <property type="entry name" value="EAL"/>
    <property type="match status" value="1"/>
</dbReference>
<accession>A0A1H9WIH2</accession>
<dbReference type="AlphaFoldDB" id="A0A1H9WIH2"/>
<dbReference type="STRING" id="416874.SAMN04487958_11539"/>
<dbReference type="SUPFAM" id="SSF141868">
    <property type="entry name" value="EAL domain-like"/>
    <property type="match status" value="1"/>
</dbReference>
<dbReference type="GO" id="GO:0016020">
    <property type="term" value="C:membrane"/>
    <property type="evidence" value="ECO:0007669"/>
    <property type="project" value="InterPro"/>
</dbReference>
<dbReference type="Proteomes" id="UP000198505">
    <property type="component" value="Unassembled WGS sequence"/>
</dbReference>
<dbReference type="CDD" id="cd01948">
    <property type="entry name" value="EAL"/>
    <property type="match status" value="1"/>
</dbReference>
<dbReference type="EC" id="3.1.4.52" evidence="1"/>
<dbReference type="GO" id="GO:0071111">
    <property type="term" value="F:cyclic-guanylate-specific phosphodiesterase activity"/>
    <property type="evidence" value="ECO:0007669"/>
    <property type="project" value="UniProtKB-EC"/>
</dbReference>
<evidence type="ECO:0000313" key="7">
    <source>
        <dbReference type="EMBL" id="SES33700.1"/>
    </source>
</evidence>
<feature type="domain" description="GGDEF" evidence="6">
    <location>
        <begin position="378"/>
        <end position="510"/>
    </location>
</feature>
<evidence type="ECO:0000259" key="4">
    <source>
        <dbReference type="PROSITE" id="PS50883"/>
    </source>
</evidence>
<organism evidence="7 8">
    <name type="scientific">Vreelandella subterranea</name>
    <dbReference type="NCBI Taxonomy" id="416874"/>
    <lineage>
        <taxon>Bacteria</taxon>
        <taxon>Pseudomonadati</taxon>
        <taxon>Pseudomonadota</taxon>
        <taxon>Gammaproteobacteria</taxon>
        <taxon>Oceanospirillales</taxon>
        <taxon>Halomonadaceae</taxon>
        <taxon>Vreelandella</taxon>
    </lineage>
</organism>
<dbReference type="CDD" id="cd06225">
    <property type="entry name" value="HAMP"/>
    <property type="match status" value="1"/>
</dbReference>
<evidence type="ECO:0000256" key="3">
    <source>
        <dbReference type="SAM" id="Phobius"/>
    </source>
</evidence>
<keyword evidence="3" id="KW-1133">Transmembrane helix</keyword>
<dbReference type="InterPro" id="IPR035919">
    <property type="entry name" value="EAL_sf"/>
</dbReference>
<feature type="domain" description="EAL" evidence="4">
    <location>
        <begin position="516"/>
        <end position="769"/>
    </location>
</feature>
<dbReference type="RefSeq" id="WP_092830791.1">
    <property type="nucleotide sequence ID" value="NZ_FOGS01000015.1"/>
</dbReference>
<feature type="domain" description="HAMP" evidence="5">
    <location>
        <begin position="293"/>
        <end position="346"/>
    </location>
</feature>
<dbReference type="PROSITE" id="PS50885">
    <property type="entry name" value="HAMP"/>
    <property type="match status" value="1"/>
</dbReference>
<dbReference type="PROSITE" id="PS50887">
    <property type="entry name" value="GGDEF"/>
    <property type="match status" value="1"/>
</dbReference>
<dbReference type="FunFam" id="3.20.20.450:FF:000001">
    <property type="entry name" value="Cyclic di-GMP phosphodiesterase yahA"/>
    <property type="match status" value="1"/>
</dbReference>
<dbReference type="SMART" id="SM00052">
    <property type="entry name" value="EAL"/>
    <property type="match status" value="1"/>
</dbReference>
<dbReference type="Pfam" id="PF00672">
    <property type="entry name" value="HAMP"/>
    <property type="match status" value="1"/>
</dbReference>
<protein>
    <recommendedName>
        <fullName evidence="1">cyclic-guanylate-specific phosphodiesterase</fullName>
        <ecNumber evidence="1">3.1.4.52</ecNumber>
    </recommendedName>
</protein>
<dbReference type="InterPro" id="IPR043128">
    <property type="entry name" value="Rev_trsase/Diguanyl_cyclase"/>
</dbReference>
<sequence length="775" mass="85595">MRFRTRLMLVLLTVVVVSQLATGLAFLRATQQDALTKGNQRLEVGARVLDQLLERRGDQLRDNVAILADDFGFKSAVASQDRETLQSVLVNHGTRADADIVLLSDLDGQLLASSHHPSQTPMPFPELFETARQQGSAFSVVIADGEPYELVMMPVQAPNVIGWVGMGFLIDDAVVEEINALTGLDISVVNYTSGQTPTYLASSHSPQAAEPLSQFSNAAEAGAYSDTSQMTPDDGYLTYASELYKDSKNQTFALIQLSRNELLAAYDDLQWQLLVIVALILLFTIAIAAWSARSISRPLVALADVARRIGQGERVTDVPAESSQSETGLLAGTLRSMQDDIAEREAILRHQSRHDLLTDLPNRISALEDINARIEDGHPFTLLRLAIKDFRNINDTFGYELGDHVLVTLANRMKALTSPIQSAYRLASDEFLLLINQPYTTPKWRISELASLSTPIDLDNSSIGLSLAAGEVSYPEHGAKAQLLLRRADIALDMARHHPDAHQRYAEGQDERHLRQLTLIHDLRDAVSNNQLWMAYQPKVATRDGKVCQFEALMRWRHPSLGFVPPDEFIGLAERSGNIRKLSQWMLEHIASQLHQWQQQGVRISVAVNLSASDVTDAQLPEQLAELLARHDLAADQLSLEVTESAVMQDINAAARTLDELSRLGVSIAIDDYGTGYSSLAQIKRLPVNELKIDKSFVLKLDSQEDDLTIVRSTIEMGHSLGLSIVAEGVENAASATLLNDLGCDYLQGYWIAKPMPSDEVIPWLKSAETFTFIH</sequence>
<dbReference type="InterPro" id="IPR050706">
    <property type="entry name" value="Cyclic-di-GMP_PDE-like"/>
</dbReference>
<keyword evidence="2" id="KW-0973">c-di-GMP</keyword>
<dbReference type="Gene3D" id="3.30.70.270">
    <property type="match status" value="1"/>
</dbReference>
<dbReference type="Pfam" id="PF00990">
    <property type="entry name" value="GGDEF"/>
    <property type="match status" value="1"/>
</dbReference>
<keyword evidence="3" id="KW-0472">Membrane</keyword>
<dbReference type="Pfam" id="PF14827">
    <property type="entry name" value="dCache_3"/>
    <property type="match status" value="1"/>
</dbReference>
<dbReference type="InterPro" id="IPR029787">
    <property type="entry name" value="Nucleotide_cyclase"/>
</dbReference>
<dbReference type="Gene3D" id="6.10.340.10">
    <property type="match status" value="1"/>
</dbReference>
<gene>
    <name evidence="7" type="ORF">SAMN04487958_11539</name>
</gene>
<dbReference type="InterPro" id="IPR003660">
    <property type="entry name" value="HAMP_dom"/>
</dbReference>
<feature type="transmembrane region" description="Helical" evidence="3">
    <location>
        <begin position="269"/>
        <end position="290"/>
    </location>
</feature>
<keyword evidence="3" id="KW-0812">Transmembrane</keyword>
<dbReference type="Gene3D" id="3.20.20.450">
    <property type="entry name" value="EAL domain"/>
    <property type="match status" value="1"/>
</dbReference>
<name>A0A1H9WIH2_9GAMM</name>
<dbReference type="InterPro" id="IPR029150">
    <property type="entry name" value="dCache_3"/>
</dbReference>
<dbReference type="SUPFAM" id="SSF103190">
    <property type="entry name" value="Sensory domain-like"/>
    <property type="match status" value="1"/>
</dbReference>
<dbReference type="Gene3D" id="3.30.450.20">
    <property type="entry name" value="PAS domain"/>
    <property type="match status" value="1"/>
</dbReference>
<evidence type="ECO:0000256" key="2">
    <source>
        <dbReference type="ARBA" id="ARBA00022636"/>
    </source>
</evidence>
<proteinExistence type="predicted"/>
<dbReference type="SMART" id="SM00267">
    <property type="entry name" value="GGDEF"/>
    <property type="match status" value="1"/>
</dbReference>
<dbReference type="InterPro" id="IPR029151">
    <property type="entry name" value="Sensor-like_sf"/>
</dbReference>
<dbReference type="NCBIfam" id="TIGR00254">
    <property type="entry name" value="GGDEF"/>
    <property type="match status" value="1"/>
</dbReference>
<dbReference type="CDD" id="cd01949">
    <property type="entry name" value="GGDEF"/>
    <property type="match status" value="1"/>
</dbReference>
<dbReference type="PANTHER" id="PTHR33121">
    <property type="entry name" value="CYCLIC DI-GMP PHOSPHODIESTERASE PDEF"/>
    <property type="match status" value="1"/>
</dbReference>
<dbReference type="GO" id="GO:0007165">
    <property type="term" value="P:signal transduction"/>
    <property type="evidence" value="ECO:0007669"/>
    <property type="project" value="InterPro"/>
</dbReference>
<evidence type="ECO:0000259" key="5">
    <source>
        <dbReference type="PROSITE" id="PS50885"/>
    </source>
</evidence>
<dbReference type="InterPro" id="IPR001633">
    <property type="entry name" value="EAL_dom"/>
</dbReference>
<dbReference type="SMART" id="SM00304">
    <property type="entry name" value="HAMP"/>
    <property type="match status" value="1"/>
</dbReference>